<feature type="chain" id="PRO_5019127556" evidence="1">
    <location>
        <begin position="22"/>
        <end position="240"/>
    </location>
</feature>
<reference evidence="2 3" key="1">
    <citation type="submission" date="2018-09" db="EMBL/GenBank/DDBJ databases">
        <title>Altererythrobacter spongiae sp. nov., isolated from a marine sponge.</title>
        <authorList>
            <person name="Zhuang L."/>
            <person name="Luo L."/>
        </authorList>
    </citation>
    <scope>NUCLEOTIDE SEQUENCE [LARGE SCALE GENOMIC DNA]</scope>
    <source>
        <strain evidence="2 3">HN-Y73</strain>
    </source>
</reference>
<dbReference type="OrthoDB" id="6198264at2"/>
<keyword evidence="2" id="KW-0378">Hydrolase</keyword>
<keyword evidence="1" id="KW-0732">Signal</keyword>
<keyword evidence="3" id="KW-1185">Reference proteome</keyword>
<protein>
    <submittedName>
        <fullName evidence="2">Alpha/beta hydrolase</fullName>
    </submittedName>
</protein>
<evidence type="ECO:0000313" key="3">
    <source>
        <dbReference type="Proteomes" id="UP000284395"/>
    </source>
</evidence>
<evidence type="ECO:0000256" key="1">
    <source>
        <dbReference type="SAM" id="SignalP"/>
    </source>
</evidence>
<dbReference type="EMBL" id="RAPF01000003">
    <property type="protein sequence ID" value="RKF21743.1"/>
    <property type="molecule type" value="Genomic_DNA"/>
</dbReference>
<dbReference type="AlphaFoldDB" id="A0A420EM35"/>
<accession>A0A420EM35</accession>
<evidence type="ECO:0000313" key="2">
    <source>
        <dbReference type="EMBL" id="RKF21743.1"/>
    </source>
</evidence>
<dbReference type="GO" id="GO:0016787">
    <property type="term" value="F:hydrolase activity"/>
    <property type="evidence" value="ECO:0007669"/>
    <property type="project" value="UniProtKB-KW"/>
</dbReference>
<organism evidence="2 3">
    <name type="scientific">Altericroceibacterium spongiae</name>
    <dbReference type="NCBI Taxonomy" id="2320269"/>
    <lineage>
        <taxon>Bacteria</taxon>
        <taxon>Pseudomonadati</taxon>
        <taxon>Pseudomonadota</taxon>
        <taxon>Alphaproteobacteria</taxon>
        <taxon>Sphingomonadales</taxon>
        <taxon>Erythrobacteraceae</taxon>
        <taxon>Altericroceibacterium</taxon>
    </lineage>
</organism>
<gene>
    <name evidence="2" type="ORF">D6851_06855</name>
</gene>
<feature type="signal peptide" evidence="1">
    <location>
        <begin position="1"/>
        <end position="21"/>
    </location>
</feature>
<comment type="caution">
    <text evidence="2">The sequence shown here is derived from an EMBL/GenBank/DDBJ whole genome shotgun (WGS) entry which is preliminary data.</text>
</comment>
<proteinExistence type="predicted"/>
<sequence>MVRIFALLFSLAAITVTPAYAEGVEKAYVDNNRPLITGSAYRYNGPAIQRIEYDSIARFGPFRVLDTHRVALLDITDERSPGQFVAMMQAFPDLRVLEMIECPGTFDDRANLRLGRLIRAAGLRTHVPREGSVRSGAVELFFAGVTHKIEVGAEFAVHAWQDDDGREATAYAATSPEHLKYLAYYEEMGFGAREAQAFYAMTNSVPHEQALWLNAQEMQRWIRPTDTPQLAYLDLGALLQ</sequence>
<name>A0A420EM35_9SPHN</name>
<dbReference type="Proteomes" id="UP000284395">
    <property type="component" value="Unassembled WGS sequence"/>
</dbReference>